<organism evidence="1 2">
    <name type="scientific">Reticulomyxa filosa</name>
    <dbReference type="NCBI Taxonomy" id="46433"/>
    <lineage>
        <taxon>Eukaryota</taxon>
        <taxon>Sar</taxon>
        <taxon>Rhizaria</taxon>
        <taxon>Retaria</taxon>
        <taxon>Foraminifera</taxon>
        <taxon>Monothalamids</taxon>
        <taxon>Reticulomyxidae</taxon>
        <taxon>Reticulomyxa</taxon>
    </lineage>
</organism>
<reference evidence="1 2" key="1">
    <citation type="journal article" date="2013" name="Curr. Biol.">
        <title>The Genome of the Foraminiferan Reticulomyxa filosa.</title>
        <authorList>
            <person name="Glockner G."/>
            <person name="Hulsmann N."/>
            <person name="Schleicher M."/>
            <person name="Noegel A.A."/>
            <person name="Eichinger L."/>
            <person name="Gallinger C."/>
            <person name="Pawlowski J."/>
            <person name="Sierra R."/>
            <person name="Euteneuer U."/>
            <person name="Pillet L."/>
            <person name="Moustafa A."/>
            <person name="Platzer M."/>
            <person name="Groth M."/>
            <person name="Szafranski K."/>
            <person name="Schliwa M."/>
        </authorList>
    </citation>
    <scope>NUCLEOTIDE SEQUENCE [LARGE SCALE GENOMIC DNA]</scope>
</reference>
<sequence>MLVLQPSSFLDMSFFPVGEDNVYNPKVLSVSETAGITYVEVNVKSSHPFVQKVALLAGMWNFRAELWNRLHWPTKQCIESLQLTLDGLSPFDTIQLDKYAPTPNSDIAQTSSVLQSLITSTLRTPKSTSSSKPLNNLLDDPYQSLYSCKEYTMKNLFFIRFDNDTFGPTVQFPKMLHGLGLQGFGKLAFNANWWIQQVQIEKKFGELRFLVLAQCDFAENQLQTLIQNTTKLEHLSLRYVRWDGVLAMPEPLLSLGYFPDTNASNDILDFRVCKRLHQIQTRLNENCNRAIAFLNQVRHLTSVFCVAFENIRQHQKWLSEVELSTLETWDGNNTNHKNFKVIINPDDLILNPIIIRIFPIRIERFFPRDSFDFLDCPFWSKEAIEFIQMTKHRKLLLR</sequence>
<dbReference type="EMBL" id="ASPP01008128">
    <property type="protein sequence ID" value="ETO26037.1"/>
    <property type="molecule type" value="Genomic_DNA"/>
</dbReference>
<proteinExistence type="predicted"/>
<dbReference type="Proteomes" id="UP000023152">
    <property type="component" value="Unassembled WGS sequence"/>
</dbReference>
<gene>
    <name evidence="1" type="ORF">RFI_11098</name>
</gene>
<evidence type="ECO:0000313" key="2">
    <source>
        <dbReference type="Proteomes" id="UP000023152"/>
    </source>
</evidence>
<dbReference type="AlphaFoldDB" id="X6NKX9"/>
<evidence type="ECO:0000313" key="1">
    <source>
        <dbReference type="EMBL" id="ETO26037.1"/>
    </source>
</evidence>
<name>X6NKX9_RETFI</name>
<comment type="caution">
    <text evidence="1">The sequence shown here is derived from an EMBL/GenBank/DDBJ whole genome shotgun (WGS) entry which is preliminary data.</text>
</comment>
<accession>X6NKX9</accession>
<protein>
    <submittedName>
        <fullName evidence="1">Uncharacterized protein</fullName>
    </submittedName>
</protein>
<keyword evidence="2" id="KW-1185">Reference proteome</keyword>